<keyword evidence="1" id="KW-0472">Membrane</keyword>
<evidence type="ECO:0000313" key="2">
    <source>
        <dbReference type="EMBL" id="HIV75120.1"/>
    </source>
</evidence>
<comment type="caution">
    <text evidence="2">The sequence shown here is derived from an EMBL/GenBank/DDBJ whole genome shotgun (WGS) entry which is preliminary data.</text>
</comment>
<protein>
    <submittedName>
        <fullName evidence="2">YqzM family protein</fullName>
    </submittedName>
</protein>
<feature type="transmembrane region" description="Helical" evidence="1">
    <location>
        <begin position="20"/>
        <end position="40"/>
    </location>
</feature>
<accession>A0A9D1PMG1</accession>
<proteinExistence type="predicted"/>
<dbReference type="Proteomes" id="UP000823937">
    <property type="component" value="Unassembled WGS sequence"/>
</dbReference>
<dbReference type="AlphaFoldDB" id="A0A9D1PMG1"/>
<dbReference type="Pfam" id="PF14141">
    <property type="entry name" value="YqzM"/>
    <property type="match status" value="1"/>
</dbReference>
<reference evidence="2" key="1">
    <citation type="journal article" date="2021" name="PeerJ">
        <title>Extensive microbial diversity within the chicken gut microbiome revealed by metagenomics and culture.</title>
        <authorList>
            <person name="Gilroy R."/>
            <person name="Ravi A."/>
            <person name="Getino M."/>
            <person name="Pursley I."/>
            <person name="Horton D.L."/>
            <person name="Alikhan N.F."/>
            <person name="Baker D."/>
            <person name="Gharbi K."/>
            <person name="Hall N."/>
            <person name="Watson M."/>
            <person name="Adriaenssens E.M."/>
            <person name="Foster-Nyarko E."/>
            <person name="Jarju S."/>
            <person name="Secka A."/>
            <person name="Antonio M."/>
            <person name="Oren A."/>
            <person name="Chaudhuri R.R."/>
            <person name="La Ragione R."/>
            <person name="Hildebrand F."/>
            <person name="Pallen M.J."/>
        </authorList>
    </citation>
    <scope>NUCLEOTIDE SEQUENCE</scope>
    <source>
        <strain evidence="2">CHK169-2315</strain>
    </source>
</reference>
<evidence type="ECO:0000313" key="3">
    <source>
        <dbReference type="Proteomes" id="UP000823937"/>
    </source>
</evidence>
<name>A0A9D1PMG1_9BACI</name>
<dbReference type="InterPro" id="IPR025416">
    <property type="entry name" value="YqzM"/>
</dbReference>
<gene>
    <name evidence="2" type="ORF">H9895_08600</name>
</gene>
<keyword evidence="1" id="KW-0812">Transmembrane</keyword>
<keyword evidence="1" id="KW-1133">Transmembrane helix</keyword>
<organism evidence="2 3">
    <name type="scientific">Candidatus Pseudogracilibacillus intestinigallinarum</name>
    <dbReference type="NCBI Taxonomy" id="2838742"/>
    <lineage>
        <taxon>Bacteria</taxon>
        <taxon>Bacillati</taxon>
        <taxon>Bacillota</taxon>
        <taxon>Bacilli</taxon>
        <taxon>Bacillales</taxon>
        <taxon>Bacillaceae</taxon>
        <taxon>Pseudogracilibacillus</taxon>
    </lineage>
</organism>
<evidence type="ECO:0000256" key="1">
    <source>
        <dbReference type="SAM" id="Phobius"/>
    </source>
</evidence>
<dbReference type="EMBL" id="DXHX01000123">
    <property type="protein sequence ID" value="HIV75120.1"/>
    <property type="molecule type" value="Genomic_DNA"/>
</dbReference>
<reference evidence="2" key="2">
    <citation type="submission" date="2021-04" db="EMBL/GenBank/DDBJ databases">
        <authorList>
            <person name="Gilroy R."/>
        </authorList>
    </citation>
    <scope>NUCLEOTIDE SEQUENCE</scope>
    <source>
        <strain evidence="2">CHK169-2315</strain>
    </source>
</reference>
<sequence length="43" mass="4789">MNEFEKDPQEKSLDVPHAATGFVASFVFFILIYVIGAVIAQMN</sequence>